<dbReference type="AlphaFoldDB" id="A0AAP6MKP5"/>
<evidence type="ECO:0000313" key="3">
    <source>
        <dbReference type="Proteomes" id="UP001302316"/>
    </source>
</evidence>
<dbReference type="Proteomes" id="UP001302316">
    <property type="component" value="Unassembled WGS sequence"/>
</dbReference>
<dbReference type="EMBL" id="JAYGII010000047">
    <property type="protein sequence ID" value="MEA5446684.1"/>
    <property type="molecule type" value="Genomic_DNA"/>
</dbReference>
<protein>
    <submittedName>
        <fullName evidence="2">Metallophosphoesterase</fullName>
    </submittedName>
</protein>
<accession>A0AAP6MKP5</accession>
<name>A0AAP6MKP5_9GAMM</name>
<proteinExistence type="predicted"/>
<dbReference type="InterPro" id="IPR029052">
    <property type="entry name" value="Metallo-depent_PP-like"/>
</dbReference>
<dbReference type="RefSeq" id="WP_346053131.1">
    <property type="nucleotide sequence ID" value="NZ_JAYGII010000047.1"/>
</dbReference>
<dbReference type="GO" id="GO:0005737">
    <property type="term" value="C:cytoplasm"/>
    <property type="evidence" value="ECO:0007669"/>
    <property type="project" value="TreeGrafter"/>
</dbReference>
<dbReference type="Pfam" id="PF00149">
    <property type="entry name" value="Metallophos"/>
    <property type="match status" value="1"/>
</dbReference>
<dbReference type="InterPro" id="IPR004843">
    <property type="entry name" value="Calcineurin-like_PHP"/>
</dbReference>
<reference evidence="2 3" key="1">
    <citation type="submission" date="2023-12" db="EMBL/GenBank/DDBJ databases">
        <title>Whole-genome sequencing of halo(alkali)philic microorganisms from hypersaline lakes.</title>
        <authorList>
            <person name="Sorokin D.Y."/>
            <person name="Merkel A.Y."/>
            <person name="Messina E."/>
            <person name="Yakimov M."/>
        </authorList>
    </citation>
    <scope>NUCLEOTIDE SEQUENCE [LARGE SCALE GENOMIC DNA]</scope>
    <source>
        <strain evidence="2 3">AB-CW1</strain>
    </source>
</reference>
<dbReference type="PANTHER" id="PTHR42850:SF7">
    <property type="entry name" value="BIS(5'-NUCLEOSYL)-TETRAPHOSPHATASE PRPE [ASYMMETRICAL]"/>
    <property type="match status" value="1"/>
</dbReference>
<dbReference type="InterPro" id="IPR006186">
    <property type="entry name" value="Ser/Thr-sp_prot-phosphatase"/>
</dbReference>
<dbReference type="PANTHER" id="PTHR42850">
    <property type="entry name" value="METALLOPHOSPHOESTERASE"/>
    <property type="match status" value="1"/>
</dbReference>
<sequence>MYDLIGHVHGELDALERLLRKLGYRQDAGVWRHPDRQAVFVGDLIDRGDQSRQVVATVRAMVAAGSAHCIMGNHEFNAIGFHTPDPRGGGYLRPRSDKNHRQHAATLESYRGHAAQLADDVAWFQGLPFWLALDGVRVVHAAWSPEAMAVVEASGVRERRDWPTAFPEAFDESASLGAALSEVLKGVEWALPDGVSFRDKDGNHRTEARVAWWQVAPGDRWPAVAMGPPSLTAALPDEAIPAHYPVLQYPAEAPPVFFGHYWLWGEPSSLATNVACLDYSVAKGGQLVAYRWAGEQRLQRAHFVAVAG</sequence>
<feature type="domain" description="Calcineurin-like phosphoesterase" evidence="1">
    <location>
        <begin position="6"/>
        <end position="94"/>
    </location>
</feature>
<evidence type="ECO:0000313" key="2">
    <source>
        <dbReference type="EMBL" id="MEA5446684.1"/>
    </source>
</evidence>
<keyword evidence="3" id="KW-1185">Reference proteome</keyword>
<dbReference type="InterPro" id="IPR050126">
    <property type="entry name" value="Ap4A_hydrolase"/>
</dbReference>
<organism evidence="2 3">
    <name type="scientific">Natronospira elongata</name>
    <dbReference type="NCBI Taxonomy" id="3110268"/>
    <lineage>
        <taxon>Bacteria</taxon>
        <taxon>Pseudomonadati</taxon>
        <taxon>Pseudomonadota</taxon>
        <taxon>Gammaproteobacteria</taxon>
        <taxon>Natronospirales</taxon>
        <taxon>Natronospiraceae</taxon>
        <taxon>Natronospira</taxon>
    </lineage>
</organism>
<evidence type="ECO:0000259" key="1">
    <source>
        <dbReference type="Pfam" id="PF00149"/>
    </source>
</evidence>
<dbReference type="PRINTS" id="PR00114">
    <property type="entry name" value="STPHPHTASE"/>
</dbReference>
<comment type="caution">
    <text evidence="2">The sequence shown here is derived from an EMBL/GenBank/DDBJ whole genome shotgun (WGS) entry which is preliminary data.</text>
</comment>
<dbReference type="SUPFAM" id="SSF56300">
    <property type="entry name" value="Metallo-dependent phosphatases"/>
    <property type="match status" value="1"/>
</dbReference>
<dbReference type="Gene3D" id="3.60.21.10">
    <property type="match status" value="1"/>
</dbReference>
<dbReference type="GO" id="GO:0016791">
    <property type="term" value="F:phosphatase activity"/>
    <property type="evidence" value="ECO:0007669"/>
    <property type="project" value="TreeGrafter"/>
</dbReference>
<gene>
    <name evidence="2" type="ORF">VCB98_12730</name>
</gene>